<gene>
    <name evidence="1" type="ORF">CLV92_12328</name>
</gene>
<reference evidence="1 2" key="1">
    <citation type="submission" date="2018-02" db="EMBL/GenBank/DDBJ databases">
        <title>Genomic Encyclopedia of Archaeal and Bacterial Type Strains, Phase II (KMG-II): from individual species to whole genera.</title>
        <authorList>
            <person name="Goeker M."/>
        </authorList>
    </citation>
    <scope>NUCLEOTIDE SEQUENCE [LARGE SCALE GENOMIC DNA]</scope>
    <source>
        <strain evidence="1 2">DSM 22857</strain>
    </source>
</reference>
<dbReference type="InterPro" id="IPR011989">
    <property type="entry name" value="ARM-like"/>
</dbReference>
<keyword evidence="2" id="KW-1185">Reference proteome</keyword>
<name>A0A2S6IC82_9ACTN</name>
<dbReference type="AlphaFoldDB" id="A0A2S6IC82"/>
<sequence length="123" mass="13220">MPLDCCDDHEQYRRDKVADIQGQDVIAATDALLELALNDPDRAFVEDLLVRVLEQPGAVDVRALAVTCLGHTARIHGAIGHHRVLPLLAGLRNDLDPDVACRVDDALGDIEMFAPPSSGSESG</sequence>
<protein>
    <recommendedName>
        <fullName evidence="3">HEAT repeat protein</fullName>
    </recommendedName>
</protein>
<dbReference type="CDD" id="cd20694">
    <property type="entry name" value="CdiI_Ct-like"/>
    <property type="match status" value="1"/>
</dbReference>
<evidence type="ECO:0008006" key="3">
    <source>
        <dbReference type="Google" id="ProtNLM"/>
    </source>
</evidence>
<dbReference type="Gene3D" id="1.25.10.10">
    <property type="entry name" value="Leucine-rich Repeat Variant"/>
    <property type="match status" value="1"/>
</dbReference>
<dbReference type="InterPro" id="IPR049796">
    <property type="entry name" value="CdiI_Ct-like"/>
</dbReference>
<evidence type="ECO:0000313" key="1">
    <source>
        <dbReference type="EMBL" id="PPK90824.1"/>
    </source>
</evidence>
<evidence type="ECO:0000313" key="2">
    <source>
        <dbReference type="Proteomes" id="UP000239485"/>
    </source>
</evidence>
<dbReference type="SUPFAM" id="SSF48371">
    <property type="entry name" value="ARM repeat"/>
    <property type="match status" value="1"/>
</dbReference>
<dbReference type="InterPro" id="IPR016024">
    <property type="entry name" value="ARM-type_fold"/>
</dbReference>
<proteinExistence type="predicted"/>
<organism evidence="1 2">
    <name type="scientific">Kineococcus xinjiangensis</name>
    <dbReference type="NCBI Taxonomy" id="512762"/>
    <lineage>
        <taxon>Bacteria</taxon>
        <taxon>Bacillati</taxon>
        <taxon>Actinomycetota</taxon>
        <taxon>Actinomycetes</taxon>
        <taxon>Kineosporiales</taxon>
        <taxon>Kineosporiaceae</taxon>
        <taxon>Kineococcus</taxon>
    </lineage>
</organism>
<accession>A0A2S6IC82</accession>
<comment type="caution">
    <text evidence="1">The sequence shown here is derived from an EMBL/GenBank/DDBJ whole genome shotgun (WGS) entry which is preliminary data.</text>
</comment>
<dbReference type="EMBL" id="PTJD01000023">
    <property type="protein sequence ID" value="PPK90824.1"/>
    <property type="molecule type" value="Genomic_DNA"/>
</dbReference>
<dbReference type="Proteomes" id="UP000239485">
    <property type="component" value="Unassembled WGS sequence"/>
</dbReference>